<dbReference type="EMBL" id="JARBHB010000007">
    <property type="protein sequence ID" value="KAJ8879167.1"/>
    <property type="molecule type" value="Genomic_DNA"/>
</dbReference>
<keyword evidence="8 12" id="KW-1133">Transmembrane helix</keyword>
<evidence type="ECO:0000256" key="3">
    <source>
        <dbReference type="ARBA" id="ARBA00022448"/>
    </source>
</evidence>
<evidence type="ECO:0000313" key="15">
    <source>
        <dbReference type="Proteomes" id="UP001159363"/>
    </source>
</evidence>
<organism evidence="14 15">
    <name type="scientific">Dryococelus australis</name>
    <dbReference type="NCBI Taxonomy" id="614101"/>
    <lineage>
        <taxon>Eukaryota</taxon>
        <taxon>Metazoa</taxon>
        <taxon>Ecdysozoa</taxon>
        <taxon>Arthropoda</taxon>
        <taxon>Hexapoda</taxon>
        <taxon>Insecta</taxon>
        <taxon>Pterygota</taxon>
        <taxon>Neoptera</taxon>
        <taxon>Polyneoptera</taxon>
        <taxon>Phasmatodea</taxon>
        <taxon>Verophasmatodea</taxon>
        <taxon>Anareolatae</taxon>
        <taxon>Phasmatidae</taxon>
        <taxon>Eurycanthinae</taxon>
        <taxon>Dryococelus</taxon>
    </lineage>
</organism>
<comment type="caution">
    <text evidence="14">The sequence shown here is derived from an EMBL/GenBank/DDBJ whole genome shotgun (WGS) entry which is preliminary data.</text>
</comment>
<evidence type="ECO:0000256" key="5">
    <source>
        <dbReference type="ARBA" id="ARBA00022692"/>
    </source>
</evidence>
<dbReference type="Gene3D" id="1.20.120.1770">
    <property type="match status" value="1"/>
</dbReference>
<feature type="domain" description="Cytochrome b561" evidence="13">
    <location>
        <begin position="1"/>
        <end position="168"/>
    </location>
</feature>
<evidence type="ECO:0000256" key="2">
    <source>
        <dbReference type="ARBA" id="ARBA00004141"/>
    </source>
</evidence>
<dbReference type="PANTHER" id="PTHR15422:SF45">
    <property type="entry name" value="CYTOCHROME B561 DOMAIN-CONTAINING PROTEIN"/>
    <property type="match status" value="1"/>
</dbReference>
<feature type="transmembrane region" description="Helical" evidence="12">
    <location>
        <begin position="145"/>
        <end position="169"/>
    </location>
</feature>
<proteinExistence type="predicted"/>
<keyword evidence="6" id="KW-0479">Metal-binding</keyword>
<dbReference type="Pfam" id="PF03188">
    <property type="entry name" value="Cytochrom_B561"/>
    <property type="match status" value="1"/>
</dbReference>
<accession>A0ABQ9H4E9</accession>
<gene>
    <name evidence="14" type="ORF">PR048_019773</name>
</gene>
<keyword evidence="5 12" id="KW-0812">Transmembrane</keyword>
<evidence type="ECO:0000313" key="14">
    <source>
        <dbReference type="EMBL" id="KAJ8879167.1"/>
    </source>
</evidence>
<keyword evidence="4" id="KW-0349">Heme</keyword>
<evidence type="ECO:0000256" key="1">
    <source>
        <dbReference type="ARBA" id="ARBA00001970"/>
    </source>
</evidence>
<evidence type="ECO:0000256" key="9">
    <source>
        <dbReference type="ARBA" id="ARBA00023004"/>
    </source>
</evidence>
<dbReference type="InterPro" id="IPR045150">
    <property type="entry name" value="CYB561D1/2"/>
</dbReference>
<keyword evidence="10 12" id="KW-0472">Membrane</keyword>
<dbReference type="InterPro" id="IPR006593">
    <property type="entry name" value="Cyt_b561/ferric_Rdtase_TM"/>
</dbReference>
<dbReference type="EC" id="7.2.1.3" evidence="11"/>
<feature type="transmembrane region" description="Helical" evidence="12">
    <location>
        <begin position="72"/>
        <end position="96"/>
    </location>
</feature>
<evidence type="ECO:0000256" key="7">
    <source>
        <dbReference type="ARBA" id="ARBA00022982"/>
    </source>
</evidence>
<evidence type="ECO:0000256" key="4">
    <source>
        <dbReference type="ARBA" id="ARBA00022617"/>
    </source>
</evidence>
<comment type="cofactor">
    <cofactor evidence="1">
        <name>heme b</name>
        <dbReference type="ChEBI" id="CHEBI:60344"/>
    </cofactor>
</comment>
<evidence type="ECO:0000256" key="8">
    <source>
        <dbReference type="ARBA" id="ARBA00022989"/>
    </source>
</evidence>
<keyword evidence="7" id="KW-0249">Electron transport</keyword>
<name>A0ABQ9H4E9_9NEOP</name>
<sequence length="178" mass="19048">MLLPCSQSVALMSEAILALRQKNVPVGGTLSRRERVRIHWILQVMAGCLALAGFSVVVANKNLLGKPHFASIHGMLGLAHVILSAAANCGGVATLFSTRLKNVLQPTILKLWHSVFGAVAFTFGIAATITGLYTRFFRNAAGPTVQVVCAVLLIMAAVLTLEGAVKSAYARFRSLYRK</sequence>
<feature type="transmembrane region" description="Helical" evidence="12">
    <location>
        <begin position="108"/>
        <end position="133"/>
    </location>
</feature>
<evidence type="ECO:0000259" key="13">
    <source>
        <dbReference type="PROSITE" id="PS50939"/>
    </source>
</evidence>
<reference evidence="14 15" key="1">
    <citation type="submission" date="2023-02" db="EMBL/GenBank/DDBJ databases">
        <title>LHISI_Scaffold_Assembly.</title>
        <authorList>
            <person name="Stuart O.P."/>
            <person name="Cleave R."/>
            <person name="Magrath M.J.L."/>
            <person name="Mikheyev A.S."/>
        </authorList>
    </citation>
    <scope>NUCLEOTIDE SEQUENCE [LARGE SCALE GENOMIC DNA]</scope>
    <source>
        <strain evidence="14">Daus_M_001</strain>
        <tissue evidence="14">Leg muscle</tissue>
    </source>
</reference>
<dbReference type="PROSITE" id="PS50939">
    <property type="entry name" value="CYTOCHROME_B561"/>
    <property type="match status" value="1"/>
</dbReference>
<keyword evidence="3" id="KW-0813">Transport</keyword>
<feature type="transmembrane region" description="Helical" evidence="12">
    <location>
        <begin position="40"/>
        <end position="60"/>
    </location>
</feature>
<protein>
    <recommendedName>
        <fullName evidence="11">ascorbate ferrireductase (transmembrane)</fullName>
        <ecNumber evidence="11">7.2.1.3</ecNumber>
    </recommendedName>
</protein>
<keyword evidence="15" id="KW-1185">Reference proteome</keyword>
<comment type="subcellular location">
    <subcellularLocation>
        <location evidence="2">Membrane</location>
        <topology evidence="2">Multi-pass membrane protein</topology>
    </subcellularLocation>
</comment>
<dbReference type="SMART" id="SM00665">
    <property type="entry name" value="B561"/>
    <property type="match status" value="1"/>
</dbReference>
<dbReference type="Proteomes" id="UP001159363">
    <property type="component" value="Chromosome 6"/>
</dbReference>
<dbReference type="PANTHER" id="PTHR15422">
    <property type="entry name" value="OS05G0565100 PROTEIN"/>
    <property type="match status" value="1"/>
</dbReference>
<evidence type="ECO:0000256" key="12">
    <source>
        <dbReference type="SAM" id="Phobius"/>
    </source>
</evidence>
<evidence type="ECO:0000256" key="6">
    <source>
        <dbReference type="ARBA" id="ARBA00022723"/>
    </source>
</evidence>
<evidence type="ECO:0000256" key="10">
    <source>
        <dbReference type="ARBA" id="ARBA00023136"/>
    </source>
</evidence>
<keyword evidence="9" id="KW-0408">Iron</keyword>
<evidence type="ECO:0000256" key="11">
    <source>
        <dbReference type="ARBA" id="ARBA00024225"/>
    </source>
</evidence>